<dbReference type="GO" id="GO:0005886">
    <property type="term" value="C:plasma membrane"/>
    <property type="evidence" value="ECO:0000318"/>
    <property type="project" value="GO_Central"/>
</dbReference>
<dbReference type="SMART" id="SM00220">
    <property type="entry name" value="S_TKc"/>
    <property type="match status" value="1"/>
</dbReference>
<dbReference type="GO" id="GO:0007165">
    <property type="term" value="P:signal transduction"/>
    <property type="evidence" value="ECO:0000318"/>
    <property type="project" value="GO_Central"/>
</dbReference>
<evidence type="ECO:0000256" key="6">
    <source>
        <dbReference type="PIRSR" id="PIRSR000615-3"/>
    </source>
</evidence>
<keyword evidence="8" id="KW-0723">Serine/threonine-protein kinase</keyword>
<protein>
    <submittedName>
        <fullName evidence="11">Protein kinase superfamily protein</fullName>
    </submittedName>
</protein>
<evidence type="ECO:0000256" key="9">
    <source>
        <dbReference type="SAM" id="MobiDB-lite"/>
    </source>
</evidence>
<keyword evidence="12" id="KW-1185">Reference proteome</keyword>
<dbReference type="EMBL" id="LFYR01000728">
    <property type="protein sequence ID" value="KMZ70471.1"/>
    <property type="molecule type" value="Genomic_DNA"/>
</dbReference>
<evidence type="ECO:0000256" key="7">
    <source>
        <dbReference type="PROSITE-ProRule" id="PRU10141"/>
    </source>
</evidence>
<dbReference type="InterPro" id="IPR000719">
    <property type="entry name" value="Prot_kinase_dom"/>
</dbReference>
<dbReference type="Proteomes" id="UP000036987">
    <property type="component" value="Unassembled WGS sequence"/>
</dbReference>
<keyword evidence="4 7" id="KW-0067">ATP-binding</keyword>
<feature type="binding site" evidence="7">
    <location>
        <position position="83"/>
    </location>
    <ligand>
        <name>ATP</name>
        <dbReference type="ChEBI" id="CHEBI:30616"/>
    </ligand>
</feature>
<evidence type="ECO:0000313" key="12">
    <source>
        <dbReference type="Proteomes" id="UP000036987"/>
    </source>
</evidence>
<dbReference type="FunFam" id="1.10.510.10:FF:000336">
    <property type="entry name" value="Cysteine-rich receptor-like protein kinase 2"/>
    <property type="match status" value="1"/>
</dbReference>
<keyword evidence="3 11" id="KW-0418">Kinase</keyword>
<name>A0A0K9PNB8_ZOSMR</name>
<gene>
    <name evidence="11" type="ORF">ZOSMA_19G00530</name>
</gene>
<dbReference type="Gene3D" id="3.30.200.20">
    <property type="entry name" value="Phosphorylase Kinase, domain 1"/>
    <property type="match status" value="1"/>
</dbReference>
<evidence type="ECO:0000256" key="4">
    <source>
        <dbReference type="ARBA" id="ARBA00022840"/>
    </source>
</evidence>
<dbReference type="OMA" id="YCAHGAE"/>
<keyword evidence="2 7" id="KW-0547">Nucleotide-binding</keyword>
<dbReference type="OrthoDB" id="4062651at2759"/>
<evidence type="ECO:0000256" key="8">
    <source>
        <dbReference type="RuleBase" id="RU000304"/>
    </source>
</evidence>
<feature type="active site" description="Proton acceptor" evidence="5">
    <location>
        <position position="189"/>
    </location>
</feature>
<dbReference type="FunFam" id="3.30.200.20:FF:000162">
    <property type="entry name" value="Adenine nucleotide alpha hydrolase-like domain kinase"/>
    <property type="match status" value="1"/>
</dbReference>
<dbReference type="GO" id="GO:0005524">
    <property type="term" value="F:ATP binding"/>
    <property type="evidence" value="ECO:0007669"/>
    <property type="project" value="UniProtKB-UniRule"/>
</dbReference>
<feature type="region of interest" description="Disordered" evidence="9">
    <location>
        <begin position="343"/>
        <end position="394"/>
    </location>
</feature>
<keyword evidence="1" id="KW-0808">Transferase</keyword>
<dbReference type="PANTHER" id="PTHR47973">
    <property type="entry name" value="CYSTEINE-RICH RECEPTOR-LIKE PROTEIN KINASE 3"/>
    <property type="match status" value="1"/>
</dbReference>
<proteinExistence type="inferred from homology"/>
<dbReference type="GO" id="GO:0046872">
    <property type="term" value="F:metal ion binding"/>
    <property type="evidence" value="ECO:0007669"/>
    <property type="project" value="UniProtKB-KW"/>
</dbReference>
<dbReference type="Gene3D" id="1.10.510.10">
    <property type="entry name" value="Transferase(Phosphotransferase) domain 1"/>
    <property type="match status" value="1"/>
</dbReference>
<dbReference type="SUPFAM" id="SSF56112">
    <property type="entry name" value="Protein kinase-like (PK-like)"/>
    <property type="match status" value="1"/>
</dbReference>
<feature type="binding site" evidence="6">
    <location>
        <position position="207"/>
    </location>
    <ligand>
        <name>Mg(2+)</name>
        <dbReference type="ChEBI" id="CHEBI:18420"/>
    </ligand>
</feature>
<keyword evidence="6" id="KW-0479">Metal-binding</keyword>
<dbReference type="GO" id="GO:0004674">
    <property type="term" value="F:protein serine/threonine kinase activity"/>
    <property type="evidence" value="ECO:0000318"/>
    <property type="project" value="GO_Central"/>
</dbReference>
<dbReference type="InterPro" id="IPR017441">
    <property type="entry name" value="Protein_kinase_ATP_BS"/>
</dbReference>
<organism evidence="11 12">
    <name type="scientific">Zostera marina</name>
    <name type="common">Eelgrass</name>
    <dbReference type="NCBI Taxonomy" id="29655"/>
    <lineage>
        <taxon>Eukaryota</taxon>
        <taxon>Viridiplantae</taxon>
        <taxon>Streptophyta</taxon>
        <taxon>Embryophyta</taxon>
        <taxon>Tracheophyta</taxon>
        <taxon>Spermatophyta</taxon>
        <taxon>Magnoliopsida</taxon>
        <taxon>Liliopsida</taxon>
        <taxon>Zosteraceae</taxon>
        <taxon>Zostera</taxon>
    </lineage>
</organism>
<feature type="binding site" evidence="6">
    <location>
        <position position="194"/>
    </location>
    <ligand>
        <name>Mg(2+)</name>
        <dbReference type="ChEBI" id="CHEBI:18420"/>
    </ligand>
</feature>
<evidence type="ECO:0000313" key="11">
    <source>
        <dbReference type="EMBL" id="KMZ70471.1"/>
    </source>
</evidence>
<comment type="similarity">
    <text evidence="8">Belongs to the protein kinase superfamily.</text>
</comment>
<evidence type="ECO:0000259" key="10">
    <source>
        <dbReference type="PROSITE" id="PS50011"/>
    </source>
</evidence>
<dbReference type="PROSITE" id="PS50011">
    <property type="entry name" value="PROTEIN_KINASE_DOM"/>
    <property type="match status" value="1"/>
</dbReference>
<evidence type="ECO:0000256" key="1">
    <source>
        <dbReference type="ARBA" id="ARBA00022679"/>
    </source>
</evidence>
<dbReference type="PROSITE" id="PS00107">
    <property type="entry name" value="PROTEIN_KINASE_ATP"/>
    <property type="match status" value="1"/>
</dbReference>
<feature type="domain" description="Protein kinase" evidence="10">
    <location>
        <begin position="54"/>
        <end position="342"/>
    </location>
</feature>
<dbReference type="InterPro" id="IPR008271">
    <property type="entry name" value="Ser/Thr_kinase_AS"/>
</dbReference>
<dbReference type="InterPro" id="IPR011009">
    <property type="entry name" value="Kinase-like_dom_sf"/>
</dbReference>
<reference evidence="12" key="1">
    <citation type="journal article" date="2016" name="Nature">
        <title>The genome of the seagrass Zostera marina reveals angiosperm adaptation to the sea.</title>
        <authorList>
            <person name="Olsen J.L."/>
            <person name="Rouze P."/>
            <person name="Verhelst B."/>
            <person name="Lin Y.-C."/>
            <person name="Bayer T."/>
            <person name="Collen J."/>
            <person name="Dattolo E."/>
            <person name="De Paoli E."/>
            <person name="Dittami S."/>
            <person name="Maumus F."/>
            <person name="Michel G."/>
            <person name="Kersting A."/>
            <person name="Lauritano C."/>
            <person name="Lohaus R."/>
            <person name="Toepel M."/>
            <person name="Tonon T."/>
            <person name="Vanneste K."/>
            <person name="Amirebrahimi M."/>
            <person name="Brakel J."/>
            <person name="Bostroem C."/>
            <person name="Chovatia M."/>
            <person name="Grimwood J."/>
            <person name="Jenkins J.W."/>
            <person name="Jueterbock A."/>
            <person name="Mraz A."/>
            <person name="Stam W.T."/>
            <person name="Tice H."/>
            <person name="Bornberg-Bauer E."/>
            <person name="Green P.J."/>
            <person name="Pearson G.A."/>
            <person name="Procaccini G."/>
            <person name="Duarte C.M."/>
            <person name="Schmutz J."/>
            <person name="Reusch T.B.H."/>
            <person name="Van de Peer Y."/>
        </authorList>
    </citation>
    <scope>NUCLEOTIDE SEQUENCE [LARGE SCALE GENOMIC DNA]</scope>
    <source>
        <strain evidence="12">cv. Finnish</strain>
    </source>
</reference>
<dbReference type="PROSITE" id="PS00108">
    <property type="entry name" value="PROTEIN_KINASE_ST"/>
    <property type="match status" value="1"/>
</dbReference>
<dbReference type="AlphaFoldDB" id="A0A0K9PNB8"/>
<dbReference type="STRING" id="29655.A0A0K9PNB8"/>
<evidence type="ECO:0000256" key="3">
    <source>
        <dbReference type="ARBA" id="ARBA00022777"/>
    </source>
</evidence>
<keyword evidence="6" id="KW-0460">Magnesium</keyword>
<dbReference type="InterPro" id="IPR052059">
    <property type="entry name" value="CR_Ser/Thr_kinase"/>
</dbReference>
<sequence>MATKPWTIHLMENLRRPFVKKNKTKKDQDNLEEIAAKEQKAFSYKTLVEATANFSSQNKLGEGGFGAVYKGTLRDGRVVAVKKLSAGSKQGTKEFMNEALLLSRVQHRNIVNLHGYHTSSPSSSAPNNSSHEKILVYEYVQNESLDKLLFNQHKKRELDWITRYQIITGVARGILYLHENSHTPIIHRDIKPSNILLDQKWVPKIADFGMARLYPEDQTHVNTRISGTNGYMAPEYLRFGQLSTKSDVFSFGTLILELVSGHRVSDYIFEAKANGVLEWAWKLHKRNQTLDMMDYSLAETADADQLAMCIHIALLCTQADPKLRPDMSRLVIILSKKKNTLLEQPTKPGFPGSSYGRSKLRQQGSSSHSHGRSSSSTSSHQTVSSSSNSSHGNR</sequence>
<comment type="caution">
    <text evidence="11">The sequence shown here is derived from an EMBL/GenBank/DDBJ whole genome shotgun (WGS) entry which is preliminary data.</text>
</comment>
<accession>A0A0K9PNB8</accession>
<dbReference type="Pfam" id="PF00069">
    <property type="entry name" value="Pkinase"/>
    <property type="match status" value="1"/>
</dbReference>
<feature type="compositionally biased region" description="Low complexity" evidence="9">
    <location>
        <begin position="361"/>
        <end position="394"/>
    </location>
</feature>
<evidence type="ECO:0000256" key="5">
    <source>
        <dbReference type="PIRSR" id="PIRSR000615-1"/>
    </source>
</evidence>
<evidence type="ECO:0000256" key="2">
    <source>
        <dbReference type="ARBA" id="ARBA00022741"/>
    </source>
</evidence>
<dbReference type="CDD" id="cd14066">
    <property type="entry name" value="STKc_IRAK"/>
    <property type="match status" value="1"/>
</dbReference>